<dbReference type="Pfam" id="PF13460">
    <property type="entry name" value="NAD_binding_10"/>
    <property type="match status" value="1"/>
</dbReference>
<sequence>MKRVAVVGGTGVVGRHVVDALRGQGHEAVVVARSTGVDVTTGAGLVEALAGCAAVVDAANVTTMGRRTSVAFFEAATRNLVEAGRQAGVAHLVALSIVGCDRVDLGYYAGKRRQEELVLAAGVPGTVLRATQFHEFAGQLLDRTKGPLVVVPDMLNQPIAAREVGAALAELALGEPAGRVPDLAGPEQLRMPDMVRRLLGSRGVEKRVWTLRIPFGAGRVAASGGLVPDGPGPRGVQTYDAWLAEEGR</sequence>
<dbReference type="InterPro" id="IPR036291">
    <property type="entry name" value="NAD(P)-bd_dom_sf"/>
</dbReference>
<proteinExistence type="predicted"/>
<dbReference type="EMBL" id="JBHSNS010000001">
    <property type="protein sequence ID" value="MFC5727345.1"/>
    <property type="molecule type" value="Genomic_DNA"/>
</dbReference>
<organism evidence="2 3">
    <name type="scientific">Nocardioides vastitatis</name>
    <dbReference type="NCBI Taxonomy" id="2568655"/>
    <lineage>
        <taxon>Bacteria</taxon>
        <taxon>Bacillati</taxon>
        <taxon>Actinomycetota</taxon>
        <taxon>Actinomycetes</taxon>
        <taxon>Propionibacteriales</taxon>
        <taxon>Nocardioidaceae</taxon>
        <taxon>Nocardioides</taxon>
    </lineage>
</organism>
<keyword evidence="3" id="KW-1185">Reference proteome</keyword>
<gene>
    <name evidence="2" type="ORF">ACFPQB_00330</name>
</gene>
<dbReference type="SUPFAM" id="SSF51735">
    <property type="entry name" value="NAD(P)-binding Rossmann-fold domains"/>
    <property type="match status" value="1"/>
</dbReference>
<dbReference type="RefSeq" id="WP_378526886.1">
    <property type="nucleotide sequence ID" value="NZ_JBHSNS010000001.1"/>
</dbReference>
<name>A0ABW0ZF78_9ACTN</name>
<evidence type="ECO:0000259" key="1">
    <source>
        <dbReference type="Pfam" id="PF13460"/>
    </source>
</evidence>
<dbReference type="InterPro" id="IPR016040">
    <property type="entry name" value="NAD(P)-bd_dom"/>
</dbReference>
<dbReference type="Proteomes" id="UP001596072">
    <property type="component" value="Unassembled WGS sequence"/>
</dbReference>
<comment type="caution">
    <text evidence="2">The sequence shown here is derived from an EMBL/GenBank/DDBJ whole genome shotgun (WGS) entry which is preliminary data.</text>
</comment>
<feature type="domain" description="NAD(P)-binding" evidence="1">
    <location>
        <begin position="37"/>
        <end position="135"/>
    </location>
</feature>
<dbReference type="InterPro" id="IPR051207">
    <property type="entry name" value="ComplexI_NDUFA9_subunit"/>
</dbReference>
<accession>A0ABW0ZF78</accession>
<dbReference type="Gene3D" id="3.40.50.720">
    <property type="entry name" value="NAD(P)-binding Rossmann-like Domain"/>
    <property type="match status" value="1"/>
</dbReference>
<protein>
    <submittedName>
        <fullName evidence="2">SDR family oxidoreductase</fullName>
    </submittedName>
</protein>
<evidence type="ECO:0000313" key="3">
    <source>
        <dbReference type="Proteomes" id="UP001596072"/>
    </source>
</evidence>
<dbReference type="PANTHER" id="PTHR12126">
    <property type="entry name" value="NADH-UBIQUINONE OXIDOREDUCTASE 39 KDA SUBUNIT-RELATED"/>
    <property type="match status" value="1"/>
</dbReference>
<evidence type="ECO:0000313" key="2">
    <source>
        <dbReference type="EMBL" id="MFC5727345.1"/>
    </source>
</evidence>
<dbReference type="PANTHER" id="PTHR12126:SF11">
    <property type="entry name" value="NADH DEHYDROGENASE [UBIQUINONE] 1 ALPHA SUBCOMPLEX SUBUNIT 9, MITOCHONDRIAL"/>
    <property type="match status" value="1"/>
</dbReference>
<reference evidence="3" key="1">
    <citation type="journal article" date="2019" name="Int. J. Syst. Evol. Microbiol.">
        <title>The Global Catalogue of Microorganisms (GCM) 10K type strain sequencing project: providing services to taxonomists for standard genome sequencing and annotation.</title>
        <authorList>
            <consortium name="The Broad Institute Genomics Platform"/>
            <consortium name="The Broad Institute Genome Sequencing Center for Infectious Disease"/>
            <person name="Wu L."/>
            <person name="Ma J."/>
        </authorList>
    </citation>
    <scope>NUCLEOTIDE SEQUENCE [LARGE SCALE GENOMIC DNA]</scope>
    <source>
        <strain evidence="3">YIM 94188</strain>
    </source>
</reference>